<dbReference type="PROSITE" id="PS00211">
    <property type="entry name" value="ABC_TRANSPORTER_1"/>
    <property type="match status" value="1"/>
</dbReference>
<dbReference type="SMART" id="SM00382">
    <property type="entry name" value="AAA"/>
    <property type="match status" value="2"/>
</dbReference>
<keyword evidence="4" id="KW-0547">Nucleotide-binding</keyword>
<dbReference type="Gene3D" id="3.40.50.300">
    <property type="entry name" value="P-loop containing nucleotide triphosphate hydrolases"/>
    <property type="match status" value="2"/>
</dbReference>
<dbReference type="InterPro" id="IPR017871">
    <property type="entry name" value="ABC_transporter-like_CS"/>
</dbReference>
<dbReference type="InterPro" id="IPR013525">
    <property type="entry name" value="ABC2_TM"/>
</dbReference>
<name>A0A7S4DTR9_9EUKA</name>
<keyword evidence="5" id="KW-0067">ATP-binding</keyword>
<dbReference type="InterPro" id="IPR003593">
    <property type="entry name" value="AAA+_ATPase"/>
</dbReference>
<dbReference type="PANTHER" id="PTHR19241">
    <property type="entry name" value="ATP-BINDING CASSETTE TRANSPORTER"/>
    <property type="match status" value="1"/>
</dbReference>
<dbReference type="GO" id="GO:0016887">
    <property type="term" value="F:ATP hydrolysis activity"/>
    <property type="evidence" value="ECO:0007669"/>
    <property type="project" value="InterPro"/>
</dbReference>
<feature type="region of interest" description="Disordered" evidence="8">
    <location>
        <begin position="383"/>
        <end position="416"/>
    </location>
</feature>
<keyword evidence="7 9" id="KW-0472">Membrane</keyword>
<evidence type="ECO:0000259" key="10">
    <source>
        <dbReference type="PROSITE" id="PS50893"/>
    </source>
</evidence>
<keyword evidence="6 9" id="KW-1133">Transmembrane helix</keyword>
<reference evidence="11" key="1">
    <citation type="submission" date="2021-01" db="EMBL/GenBank/DDBJ databases">
        <authorList>
            <person name="Corre E."/>
            <person name="Pelletier E."/>
            <person name="Niang G."/>
            <person name="Scheremetjew M."/>
            <person name="Finn R."/>
            <person name="Kale V."/>
            <person name="Holt S."/>
            <person name="Cochrane G."/>
            <person name="Meng A."/>
            <person name="Brown T."/>
            <person name="Cohen L."/>
        </authorList>
    </citation>
    <scope>NUCLEOTIDE SEQUENCE</scope>
    <source>
        <strain evidence="11">CCCM811</strain>
    </source>
</reference>
<dbReference type="GO" id="GO:0016020">
    <property type="term" value="C:membrane"/>
    <property type="evidence" value="ECO:0007669"/>
    <property type="project" value="UniProtKB-SubCell"/>
</dbReference>
<accession>A0A7S4DTR9</accession>
<feature type="transmembrane region" description="Helical" evidence="9">
    <location>
        <begin position="1514"/>
        <end position="1536"/>
    </location>
</feature>
<evidence type="ECO:0000256" key="6">
    <source>
        <dbReference type="ARBA" id="ARBA00022989"/>
    </source>
</evidence>
<dbReference type="GO" id="GO:0005524">
    <property type="term" value="F:ATP binding"/>
    <property type="evidence" value="ECO:0007669"/>
    <property type="project" value="UniProtKB-KW"/>
</dbReference>
<evidence type="ECO:0000256" key="1">
    <source>
        <dbReference type="ARBA" id="ARBA00004141"/>
    </source>
</evidence>
<feature type="transmembrane region" description="Helical" evidence="9">
    <location>
        <begin position="1400"/>
        <end position="1421"/>
    </location>
</feature>
<feature type="domain" description="ABC transporter" evidence="10">
    <location>
        <begin position="932"/>
        <end position="1170"/>
    </location>
</feature>
<dbReference type="InterPro" id="IPR003439">
    <property type="entry name" value="ABC_transporter-like_ATP-bd"/>
</dbReference>
<feature type="transmembrane region" description="Helical" evidence="9">
    <location>
        <begin position="1330"/>
        <end position="1359"/>
    </location>
</feature>
<dbReference type="SUPFAM" id="SSF52540">
    <property type="entry name" value="P-loop containing nucleoside triphosphate hydrolases"/>
    <property type="match status" value="2"/>
</dbReference>
<evidence type="ECO:0000256" key="4">
    <source>
        <dbReference type="ARBA" id="ARBA00022741"/>
    </source>
</evidence>
<evidence type="ECO:0000313" key="11">
    <source>
        <dbReference type="EMBL" id="CAE0669672.1"/>
    </source>
</evidence>
<evidence type="ECO:0000256" key="7">
    <source>
        <dbReference type="ARBA" id="ARBA00023136"/>
    </source>
</evidence>
<proteinExistence type="predicted"/>
<evidence type="ECO:0000256" key="2">
    <source>
        <dbReference type="ARBA" id="ARBA00022448"/>
    </source>
</evidence>
<dbReference type="Pfam" id="PF00005">
    <property type="entry name" value="ABC_tran"/>
    <property type="match status" value="2"/>
</dbReference>
<feature type="transmembrane region" description="Helical" evidence="9">
    <location>
        <begin position="1291"/>
        <end position="1310"/>
    </location>
</feature>
<comment type="subcellular location">
    <subcellularLocation>
        <location evidence="1">Membrane</location>
        <topology evidence="1">Multi-pass membrane protein</topology>
    </subcellularLocation>
</comment>
<feature type="transmembrane region" description="Helical" evidence="9">
    <location>
        <begin position="731"/>
        <end position="753"/>
    </location>
</feature>
<dbReference type="Pfam" id="PF01061">
    <property type="entry name" value="ABC2_membrane"/>
    <property type="match status" value="2"/>
</dbReference>
<feature type="transmembrane region" description="Helical" evidence="9">
    <location>
        <begin position="616"/>
        <end position="637"/>
    </location>
</feature>
<feature type="transmembrane region" description="Helical" evidence="9">
    <location>
        <begin position="649"/>
        <end position="669"/>
    </location>
</feature>
<feature type="transmembrane region" description="Helical" evidence="9">
    <location>
        <begin position="690"/>
        <end position="719"/>
    </location>
</feature>
<evidence type="ECO:0000256" key="3">
    <source>
        <dbReference type="ARBA" id="ARBA00022692"/>
    </source>
</evidence>
<dbReference type="InterPro" id="IPR027417">
    <property type="entry name" value="P-loop_NTPase"/>
</dbReference>
<dbReference type="GO" id="GO:0140359">
    <property type="term" value="F:ABC-type transporter activity"/>
    <property type="evidence" value="ECO:0007669"/>
    <property type="project" value="InterPro"/>
</dbReference>
<keyword evidence="2" id="KW-0813">Transport</keyword>
<evidence type="ECO:0000256" key="8">
    <source>
        <dbReference type="SAM" id="MobiDB-lite"/>
    </source>
</evidence>
<feature type="domain" description="ABC transporter" evidence="10">
    <location>
        <begin position="102"/>
        <end position="344"/>
    </location>
</feature>
<dbReference type="PROSITE" id="PS50893">
    <property type="entry name" value="ABC_TRANSPORTER_2"/>
    <property type="match status" value="2"/>
</dbReference>
<sequence>MTSAAEDVELKNKSKEGISVEDVTIHVKAPTTHRTEDREAENKVVEDLLDPNSKLDFSVVPYLDDLQIARIIKELEPKDLPLIFKKFHAISNERSVKLRTNLSFRNISYKKGEDIYLSGVSGFVKRNTMTCVIGAPDSGITTLMKTIAGRASMDATVTGEVFLDGQPVDEGYSQHLGYIPKDDIHYPTLTVRETLRMSARMRVGEFDDIYNKLKVEIVMKFFGLDGNIASTIVGDDQIRGISGGQKRRVSVAAEIVAGHAIILADLLTNGLDSKTSYDLVKQMQTVAHIKSEINASMISLVQPAPELFELFDYLLLMSKGRSIFFGPVKYGGTYPVIDFLNSLGFHRPPGKSVPDFLAEISYNPVRFHVTRMSKQMLTALNLPASPGGMDTKEGGGADASSSAPINDKKEESESDGGVIAVRKLQKGKIINPMYFQDSSRDGPRKNVAVLRSALENAIEEGKVNVLMNKQSVVGERQSSVGLMGTDSVPGMRGDTLRVEETQAEARDVLKEEEEDRDYEEVAGIRLRRQRSEKSATGSVVVSTRDNEREVGFAYLLTSYKNSRLYYDLGHKLWTEFEPKMPWEKEGLKASRFSTSLAYQTFECLKREWIVRTRDRATLLGNLGERIFVALILGTVFLNLGDKQRHADARVGFIFIIILNFSMGASAQIPSIMMKKKVYYSQEIAGYYRGYAFFLAQQLISIPFIVCELFLFLIIAYGLAGLEGEVVAGKEFWNFYVVIFFCILLAQTWALFLCGIAPNTTVAVALFPVTVILKMLVCGYMIAPDDIPVYWKWLHTISFLTYAFRALMINEFYDLTLTCDSDELEPSDDVDNFNTPPPDGFNGQQQCPFTTGRQYLARYDMEDFTKSEIPQCILYLFCFFLVYHTLALISIVLLPHELGDQEEVPKFDIAEEGIDEHNEEKQGSSSYIEWANLDYEVVNRQKAEQRITLLNKVHGYARPGDMIALMGPSGAGKSTLLDVIAGKKSSGWITGERLINGKPMDKFFPRIAGYVEQFDTHVELATVWESVYFSAQLRLDVSDEEAREEAEHAMKSVRIWHVRDRLIGNLETGGISPELRKKTAIAVEIVARPTILFLDEPTTGLDSVSAMAVIDTVSDLTKRGLAVICTIHQPSAELFSRFQKILILQPTKTGGKVSYFGEVGRMLDYCGRNDLGKMSEGRNIADFALEALGSTHEDGRDPADVWLESKECKQIKAELDSGIFKSAGDVHVPEFDRPYARGVAKQFRVVLNRSYLSVIRDTDTVFAQLNSCIIIGLFVGSLYWDLGDGQTDAFNRVSLSFFIIVFVFYTAAYKIPLLVAARASSFREKTSNMYYAWILYVTEMLTDAVVFVPRAIILTILIYFMCGLNLEGGRFVAYLFMMIVCFWLALGVAEFFAFVSPNEKLAQAYFSTCLTVFTLFAGFLITKENIPDWWIWLFYGNIIRYPLNFFLDNELRGLEFKCPGNEGAVPVRLQDSYVDGGQTIQCDESQLNNPFCFRFACPITEGEDILDDFGVNEGIGVYIGVTIALLVALRVANIIAFTKINWVQK</sequence>
<feature type="transmembrane region" description="Helical" evidence="9">
    <location>
        <begin position="760"/>
        <end position="782"/>
    </location>
</feature>
<keyword evidence="3 9" id="KW-0812">Transmembrane</keyword>
<feature type="transmembrane region" description="Helical" evidence="9">
    <location>
        <begin position="1260"/>
        <end position="1279"/>
    </location>
</feature>
<evidence type="ECO:0000256" key="9">
    <source>
        <dbReference type="SAM" id="Phobius"/>
    </source>
</evidence>
<feature type="transmembrane region" description="Helical" evidence="9">
    <location>
        <begin position="1428"/>
        <end position="1446"/>
    </location>
</feature>
<feature type="transmembrane region" description="Helical" evidence="9">
    <location>
        <begin position="1371"/>
        <end position="1394"/>
    </location>
</feature>
<gene>
    <name evidence="11" type="ORF">LGLO00237_LOCUS21302</name>
</gene>
<protein>
    <recommendedName>
        <fullName evidence="10">ABC transporter domain-containing protein</fullName>
    </recommendedName>
</protein>
<organism evidence="11">
    <name type="scientific">Lotharella globosa</name>
    <dbReference type="NCBI Taxonomy" id="91324"/>
    <lineage>
        <taxon>Eukaryota</taxon>
        <taxon>Sar</taxon>
        <taxon>Rhizaria</taxon>
        <taxon>Cercozoa</taxon>
        <taxon>Chlorarachniophyceae</taxon>
        <taxon>Lotharella</taxon>
    </lineage>
</organism>
<feature type="transmembrane region" description="Helical" evidence="9">
    <location>
        <begin position="872"/>
        <end position="893"/>
    </location>
</feature>
<evidence type="ECO:0000256" key="5">
    <source>
        <dbReference type="ARBA" id="ARBA00022840"/>
    </source>
</evidence>
<dbReference type="EMBL" id="HBIV01029848">
    <property type="protein sequence ID" value="CAE0669672.1"/>
    <property type="molecule type" value="Transcribed_RNA"/>
</dbReference>